<evidence type="ECO:0000256" key="1">
    <source>
        <dbReference type="SAM" id="MobiDB-lite"/>
    </source>
</evidence>
<dbReference type="InterPro" id="IPR050519">
    <property type="entry name" value="Glycosyltransf_28_UgtP"/>
</dbReference>
<dbReference type="Gene3D" id="2.40.50.140">
    <property type="entry name" value="Nucleic acid-binding proteins"/>
    <property type="match status" value="3"/>
</dbReference>
<dbReference type="InterPro" id="IPR021109">
    <property type="entry name" value="Peptidase_aspartic_dom_sf"/>
</dbReference>
<name>A0A803PHK6_CANSA</name>
<dbReference type="Gene3D" id="2.40.70.10">
    <property type="entry name" value="Acid Proteases"/>
    <property type="match status" value="1"/>
</dbReference>
<dbReference type="GO" id="GO:0016758">
    <property type="term" value="F:hexosyltransferase activity"/>
    <property type="evidence" value="ECO:0007669"/>
    <property type="project" value="InterPro"/>
</dbReference>
<feature type="region of interest" description="Disordered" evidence="1">
    <location>
        <begin position="545"/>
        <end position="592"/>
    </location>
</feature>
<dbReference type="Proteomes" id="UP000596661">
    <property type="component" value="Chromosome 4"/>
</dbReference>
<dbReference type="InterPro" id="IPR007235">
    <property type="entry name" value="Glyco_trans_28_C"/>
</dbReference>
<evidence type="ECO:0000313" key="3">
    <source>
        <dbReference type="EnsemblPlants" id="cds.evm.model.04.478"/>
    </source>
</evidence>
<keyword evidence="4" id="KW-1185">Reference proteome</keyword>
<sequence>MQSAMALQQAKSCGEVQSGSFLDVAAPNGLFGLGMEKISVPSILSREGFIANSFSMCFGQDGVGRISFGDKGSLDQQETPFNLNPSHPTYNINVTQIRDQLRQELEMDPDLPAVLVMGGGEGMGPIKNTAMTLRESLYHKEAGKPIGQGFENQMEKCMGACDCIITKAGPGTIAEALIRGLPIILNDYIPRQVKEKKKNSTLLDTIKINKLSSKLLQDDDNGNHIEATIYQADIQALHQTLHMTKAYAISNANVKDCKLDYKNMEISNGNIQQYIDLPSKEINLIAAVIDIRPKRQIHNRHGEAIIQELVLVDNEFNIAILTMWNNFVDNECAAISNIIHKKPIMIGTRLKVDNSNNQILNERITQKAYLLPATNLSPPSSDQITDISKINDMLNMQTTFWVKAIAKVTNYGQPFWYMACPLCNRITGSEYGETFHLPILQNNDLKAIPRCRIDVELTDSSSWITATVFGEIAETLFSCNATTLMNTKIKASDSIPNELPELHDNKEILAYIKAVKQDSTEGWKFNITSFFNTTPLSNEELISNASTSHPNPTPLVILPEKKHKATADDEEKKHETTNEDGNNHKASNEDQM</sequence>
<dbReference type="SUPFAM" id="SSF50249">
    <property type="entry name" value="Nucleic acid-binding proteins"/>
    <property type="match status" value="1"/>
</dbReference>
<proteinExistence type="predicted"/>
<dbReference type="PANTHER" id="PTHR43025">
    <property type="entry name" value="MONOGALACTOSYLDIACYLGLYCEROL SYNTHASE"/>
    <property type="match status" value="1"/>
</dbReference>
<reference evidence="3" key="1">
    <citation type="submission" date="2018-11" db="EMBL/GenBank/DDBJ databases">
        <authorList>
            <person name="Grassa J C."/>
        </authorList>
    </citation>
    <scope>NUCLEOTIDE SEQUENCE [LARGE SCALE GENOMIC DNA]</scope>
</reference>
<dbReference type="SUPFAM" id="SSF53756">
    <property type="entry name" value="UDP-Glycosyltransferase/glycogen phosphorylase"/>
    <property type="match status" value="1"/>
</dbReference>
<feature type="compositionally biased region" description="Basic and acidic residues" evidence="1">
    <location>
        <begin position="565"/>
        <end position="592"/>
    </location>
</feature>
<reference evidence="3" key="2">
    <citation type="submission" date="2021-03" db="UniProtKB">
        <authorList>
            <consortium name="EnsemblPlants"/>
        </authorList>
    </citation>
    <scope>IDENTIFICATION</scope>
</reference>
<feature type="domain" description="Glycosyl transferase family 28 C-terminal" evidence="2">
    <location>
        <begin position="147"/>
        <end position="185"/>
    </location>
</feature>
<accession>A0A803PHK6</accession>
<dbReference type="EnsemblPlants" id="evm.model.04.478">
    <property type="protein sequence ID" value="cds.evm.model.04.478"/>
    <property type="gene ID" value="evm.TU.04.478"/>
</dbReference>
<dbReference type="SUPFAM" id="SSF50630">
    <property type="entry name" value="Acid proteases"/>
    <property type="match status" value="1"/>
</dbReference>
<evidence type="ECO:0000313" key="4">
    <source>
        <dbReference type="Proteomes" id="UP000596661"/>
    </source>
</evidence>
<dbReference type="Gene3D" id="3.40.50.2000">
    <property type="entry name" value="Glycogen Phosphorylase B"/>
    <property type="match status" value="1"/>
</dbReference>
<dbReference type="Pfam" id="PF04101">
    <property type="entry name" value="Glyco_tran_28_C"/>
    <property type="match status" value="1"/>
</dbReference>
<dbReference type="Gramene" id="evm.model.04.478">
    <property type="protein sequence ID" value="cds.evm.model.04.478"/>
    <property type="gene ID" value="evm.TU.04.478"/>
</dbReference>
<dbReference type="PANTHER" id="PTHR43025:SF1">
    <property type="entry name" value="MONOGALACTOSYLDIACYLGLYCEROL SYNTHASE 2, CHLOROPLASTIC"/>
    <property type="match status" value="1"/>
</dbReference>
<organism evidence="3 4">
    <name type="scientific">Cannabis sativa</name>
    <name type="common">Hemp</name>
    <name type="synonym">Marijuana</name>
    <dbReference type="NCBI Taxonomy" id="3483"/>
    <lineage>
        <taxon>Eukaryota</taxon>
        <taxon>Viridiplantae</taxon>
        <taxon>Streptophyta</taxon>
        <taxon>Embryophyta</taxon>
        <taxon>Tracheophyta</taxon>
        <taxon>Spermatophyta</taxon>
        <taxon>Magnoliopsida</taxon>
        <taxon>eudicotyledons</taxon>
        <taxon>Gunneridae</taxon>
        <taxon>Pentapetalae</taxon>
        <taxon>rosids</taxon>
        <taxon>fabids</taxon>
        <taxon>Rosales</taxon>
        <taxon>Cannabaceae</taxon>
        <taxon>Cannabis</taxon>
    </lineage>
</organism>
<evidence type="ECO:0000259" key="2">
    <source>
        <dbReference type="Pfam" id="PF04101"/>
    </source>
</evidence>
<protein>
    <recommendedName>
        <fullName evidence="2">Glycosyl transferase family 28 C-terminal domain-containing protein</fullName>
    </recommendedName>
</protein>
<dbReference type="InterPro" id="IPR012340">
    <property type="entry name" value="NA-bd_OB-fold"/>
</dbReference>
<dbReference type="EMBL" id="UZAU01000361">
    <property type="status" value="NOT_ANNOTATED_CDS"/>
    <property type="molecule type" value="Genomic_DNA"/>
</dbReference>
<dbReference type="AlphaFoldDB" id="A0A803PHK6"/>